<evidence type="ECO:0000313" key="2">
    <source>
        <dbReference type="Proteomes" id="UP001082703"/>
    </source>
</evidence>
<reference evidence="1 2" key="1">
    <citation type="submission" date="2022-11" db="EMBL/GenBank/DDBJ databases">
        <authorList>
            <person name="Caiyu Z."/>
        </authorList>
    </citation>
    <scope>NUCLEOTIDE SEQUENCE [LARGE SCALE GENOMIC DNA]</scope>
    <source>
        <strain evidence="1 2">YR-4</strain>
    </source>
</reference>
<dbReference type="RefSeq" id="WP_268058526.1">
    <property type="nucleotide sequence ID" value="NZ_JAPOHA010000008.1"/>
</dbReference>
<gene>
    <name evidence="1" type="ORF">OUY18_09450</name>
</gene>
<evidence type="ECO:0000313" key="1">
    <source>
        <dbReference type="EMBL" id="MCY1714479.1"/>
    </source>
</evidence>
<accession>A0ABT4BUC8</accession>
<name>A0ABT4BUC8_9FIRM</name>
<keyword evidence="2" id="KW-1185">Reference proteome</keyword>
<protein>
    <submittedName>
        <fullName evidence="1">Uncharacterized protein</fullName>
    </submittedName>
</protein>
<dbReference type="EMBL" id="JAPOHA010000008">
    <property type="protein sequence ID" value="MCY1714479.1"/>
    <property type="molecule type" value="Genomic_DNA"/>
</dbReference>
<dbReference type="Proteomes" id="UP001082703">
    <property type="component" value="Unassembled WGS sequence"/>
</dbReference>
<organism evidence="1 2">
    <name type="scientific">Caproiciproducens galactitolivorans</name>
    <dbReference type="NCBI Taxonomy" id="642589"/>
    <lineage>
        <taxon>Bacteria</taxon>
        <taxon>Bacillati</taxon>
        <taxon>Bacillota</taxon>
        <taxon>Clostridia</taxon>
        <taxon>Eubacteriales</taxon>
        <taxon>Acutalibacteraceae</taxon>
        <taxon>Caproiciproducens</taxon>
    </lineage>
</organism>
<comment type="caution">
    <text evidence="1">The sequence shown here is derived from an EMBL/GenBank/DDBJ whole genome shotgun (WGS) entry which is preliminary data.</text>
</comment>
<proteinExistence type="predicted"/>
<sequence>MEEAQNDSDNLVEDGFAFLKLNNECNIENAENKLIFDRLTYIIFCTAILPSDKFGKMALNQLSKLYMSVKDLDGNWFFEPSYENDLNLLYDKMKSFFPLKKGIISVANVLREQLVNDPFRNGIELGVLNRIIDLSKTPYLKEDLPYHSRIGIGYHAGTVANEEQQLLEDSFFMFISAKIAYKNFYKTGLTFKREDKDIKPELTDKLSRLNKNVATFCRNGIINYYSFFESFVNCLGIDYLYDNELKLSEEEKNALRGKNKSGDHYLTMEMKIECLQKIVGGKVIFKTNNPKQLKDLSFQQLLNRFKSERDTSVHFAKGKGEILLAPQKWLKEIQDISVCTLDASKKLWKACYSDRDYPNYLRKLNYDVLYKEAELRLL</sequence>